<keyword evidence="3" id="KW-1185">Reference proteome</keyword>
<dbReference type="EMBL" id="OZ019896">
    <property type="protein sequence ID" value="CAK9222700.1"/>
    <property type="molecule type" value="Genomic_DNA"/>
</dbReference>
<dbReference type="Gene3D" id="3.40.50.300">
    <property type="entry name" value="P-loop containing nucleotide triphosphate hydrolases"/>
    <property type="match status" value="1"/>
</dbReference>
<keyword evidence="1" id="KW-0812">Transmembrane</keyword>
<dbReference type="Proteomes" id="UP001497512">
    <property type="component" value="Chromosome 4"/>
</dbReference>
<proteinExistence type="predicted"/>
<keyword evidence="1" id="KW-1133">Transmembrane helix</keyword>
<keyword evidence="1" id="KW-0472">Membrane</keyword>
<feature type="transmembrane region" description="Helical" evidence="1">
    <location>
        <begin position="21"/>
        <end position="38"/>
    </location>
</feature>
<reference evidence="2" key="1">
    <citation type="submission" date="2024-02" db="EMBL/GenBank/DDBJ databases">
        <authorList>
            <consortium name="ELIXIR-Norway"/>
            <consortium name="Elixir Norway"/>
        </authorList>
    </citation>
    <scope>NUCLEOTIDE SEQUENCE</scope>
</reference>
<dbReference type="InterPro" id="IPR027417">
    <property type="entry name" value="P-loop_NTPase"/>
</dbReference>
<name>A0ABP0UK21_9BRYO</name>
<protein>
    <submittedName>
        <fullName evidence="2">Uncharacterized protein</fullName>
    </submittedName>
</protein>
<organism evidence="2 3">
    <name type="scientific">Sphagnum troendelagicum</name>
    <dbReference type="NCBI Taxonomy" id="128251"/>
    <lineage>
        <taxon>Eukaryota</taxon>
        <taxon>Viridiplantae</taxon>
        <taxon>Streptophyta</taxon>
        <taxon>Embryophyta</taxon>
        <taxon>Bryophyta</taxon>
        <taxon>Sphagnophytina</taxon>
        <taxon>Sphagnopsida</taxon>
        <taxon>Sphagnales</taxon>
        <taxon>Sphagnaceae</taxon>
        <taxon>Sphagnum</taxon>
    </lineage>
</organism>
<accession>A0ABP0UK21</accession>
<evidence type="ECO:0000313" key="2">
    <source>
        <dbReference type="EMBL" id="CAK9222700.1"/>
    </source>
</evidence>
<sequence length="224" mass="24499">MQHYLSYSALVGARRKQKLMAIVYWCMVAIPIGVNHNFNVDFVRKSTSFDHMQAAMKTFAVDETSVSGYGGVCCQERVAKPVSLIEEPPGAGKTVTSAMIVYDLARQGQEDRLAKKISAKGLKAKSREVVSYGAPHSPLLGSPCLLYGELSSANEKKYKALKSATGREISLSADVICSTCVGIGDPCLAKFLFCQFSLLFVMSSPYVYDLHVRPLGSLCQMNHR</sequence>
<evidence type="ECO:0000256" key="1">
    <source>
        <dbReference type="SAM" id="Phobius"/>
    </source>
</evidence>
<evidence type="ECO:0000313" key="3">
    <source>
        <dbReference type="Proteomes" id="UP001497512"/>
    </source>
</evidence>
<gene>
    <name evidence="2" type="ORF">CSSPTR1EN2_LOCUS16319</name>
</gene>